<evidence type="ECO:0000313" key="3">
    <source>
        <dbReference type="Proteomes" id="UP000249453"/>
    </source>
</evidence>
<proteinExistence type="predicted"/>
<dbReference type="Proteomes" id="UP000249453">
    <property type="component" value="Unassembled WGS sequence"/>
</dbReference>
<dbReference type="OrthoDB" id="7340239at2"/>
<dbReference type="AlphaFoldDB" id="A0A364JS46"/>
<gene>
    <name evidence="2" type="ORF">C7374_1221</name>
</gene>
<reference evidence="2 3" key="1">
    <citation type="submission" date="2018-06" db="EMBL/GenBank/DDBJ databases">
        <title>Genomic Encyclopedia of Type Strains, Phase IV (KMG-IV): sequencing the most valuable type-strain genomes for metagenomic binning, comparative biology and taxonomic classification.</title>
        <authorList>
            <person name="Goeker M."/>
        </authorList>
    </citation>
    <scope>NUCLEOTIDE SEQUENCE [LARGE SCALE GENOMIC DNA]</scope>
    <source>
        <strain evidence="2 3">DSM 26720</strain>
    </source>
</reference>
<dbReference type="InterPro" id="IPR009739">
    <property type="entry name" value="LprI-like_N"/>
</dbReference>
<dbReference type="PANTHER" id="PTHR39176:SF1">
    <property type="entry name" value="PERIPLASMIC PROTEIN"/>
    <property type="match status" value="1"/>
</dbReference>
<dbReference type="RefSeq" id="WP_158527862.1">
    <property type="nucleotide sequence ID" value="NZ_JBHEEY010000022.1"/>
</dbReference>
<comment type="caution">
    <text evidence="2">The sequence shown here is derived from an EMBL/GenBank/DDBJ whole genome shotgun (WGS) entry which is preliminary data.</text>
</comment>
<sequence>MKPMVWRGLFLSGILTTAYMFSVSAVTEARADNCDTSQTQSEITACFDDDEKAADSTLNKLYQSLMHELSDADKQRLRDAQRAWISFRDKECTFRVAPYADGSVAPSLAASCVAALTARRVVDLRQQMNCEEGDLSCVPHTNGAKSTVPLKSAQKKTSSHGNMDQGGCSQAIGLQKAKEIVDRCLDMSGSSHPPCNVENSCNMMIEEIRQGCATSGVDAPKYCANYR</sequence>
<evidence type="ECO:0000259" key="1">
    <source>
        <dbReference type="Pfam" id="PF07007"/>
    </source>
</evidence>
<accession>A0A364JS46</accession>
<dbReference type="PANTHER" id="PTHR39176">
    <property type="entry name" value="PERIPLASMIC PROTEIN-RELATED"/>
    <property type="match status" value="1"/>
</dbReference>
<evidence type="ECO:0000313" key="2">
    <source>
        <dbReference type="EMBL" id="RAK25584.1"/>
    </source>
</evidence>
<dbReference type="Gene3D" id="1.20.1270.180">
    <property type="match status" value="1"/>
</dbReference>
<keyword evidence="3" id="KW-1185">Reference proteome</keyword>
<dbReference type="EMBL" id="QLMK01000022">
    <property type="protein sequence ID" value="RAK25584.1"/>
    <property type="molecule type" value="Genomic_DNA"/>
</dbReference>
<organism evidence="2 3">
    <name type="scientific">Falsochrobactrum ovis</name>
    <dbReference type="NCBI Taxonomy" id="1293442"/>
    <lineage>
        <taxon>Bacteria</taxon>
        <taxon>Pseudomonadati</taxon>
        <taxon>Pseudomonadota</taxon>
        <taxon>Alphaproteobacteria</taxon>
        <taxon>Hyphomicrobiales</taxon>
        <taxon>Brucellaceae</taxon>
        <taxon>Falsochrobactrum</taxon>
    </lineage>
</organism>
<dbReference type="Pfam" id="PF07007">
    <property type="entry name" value="LprI"/>
    <property type="match status" value="1"/>
</dbReference>
<name>A0A364JS46_9HYPH</name>
<protein>
    <submittedName>
        <fullName evidence="2">Uncharacterized protein YecT (DUF1311 family)</fullName>
    </submittedName>
</protein>
<feature type="domain" description="Lysozyme inhibitor LprI-like N-terminal" evidence="1">
    <location>
        <begin position="34"/>
        <end position="124"/>
    </location>
</feature>